<name>A0A8S1TJM5_PAROT</name>
<feature type="transmembrane region" description="Helical" evidence="14">
    <location>
        <begin position="284"/>
        <end position="308"/>
    </location>
</feature>
<evidence type="ECO:0000256" key="1">
    <source>
        <dbReference type="ARBA" id="ARBA00000900"/>
    </source>
</evidence>
<keyword evidence="4" id="KW-0808">Transferase</keyword>
<keyword evidence="7 12" id="KW-0863">Zinc-finger</keyword>
<evidence type="ECO:0000256" key="5">
    <source>
        <dbReference type="ARBA" id="ARBA00022692"/>
    </source>
</evidence>
<accession>A0A8S1TJM5</accession>
<evidence type="ECO:0000259" key="16">
    <source>
        <dbReference type="PROSITE" id="PS50089"/>
    </source>
</evidence>
<dbReference type="PROSITE" id="PS50089">
    <property type="entry name" value="ZF_RING_2"/>
    <property type="match status" value="1"/>
</dbReference>
<keyword evidence="10 14" id="KW-1133">Transmembrane helix</keyword>
<dbReference type="GO" id="GO:0016020">
    <property type="term" value="C:membrane"/>
    <property type="evidence" value="ECO:0007669"/>
    <property type="project" value="UniProtKB-SubCell"/>
</dbReference>
<comment type="caution">
    <text evidence="17">The sequence shown here is derived from an EMBL/GenBank/DDBJ whole genome shotgun (WGS) entry which is preliminary data.</text>
</comment>
<proteinExistence type="predicted"/>
<sequence>MIHLLSIILIMNQAKCQVTLNMSENQNWTANFGTSRNISFQITSLPNKDPNFLLVADYQVKPNPGLFPIYKQGEKIDRVSQLENRRTRFLKLQRNRGIIYISCLTNKQNNSFKIIITAKDQDQCDNECSFNGFCQSKGCVCLSSFIGNDCHQLSEEIVPRSIKLVEFINTNTIKYFSVDLYHSLGNDLRLDFAADCDDCLTIQIYKTKALMSPKDGKNGKYSQLFNITGGHGTVLAQIPINLPESQRFLWFAVFKSESYQDNSHLQIGFNYPSQSAEDDGQDSAMLASIIIPCVIGPILLFYFIMMVIKRYRNPSNQIFPVTINDYDIYDSTQERRYQMPTEYFGGNRNSQPSRIQQYQQHHQRDRTNISLNLETYINNHNSQQNRNNISYNFDSRPSRNYLPIYAGNQPQSQRNQQSINQNNNSNRQRNQVLSLSQERQLLRIQPSAPIRPPQKTNQIDQCSICLSELTNQNAVTTTCGHKFHLNCIQQWFAQQRNCPNCRRPTSLQPNN</sequence>
<dbReference type="PANTHER" id="PTHR45977">
    <property type="entry name" value="TARGET OF ERK KINASE MPK-1"/>
    <property type="match status" value="1"/>
</dbReference>
<evidence type="ECO:0000256" key="10">
    <source>
        <dbReference type="ARBA" id="ARBA00022989"/>
    </source>
</evidence>
<protein>
    <recommendedName>
        <fullName evidence="3">RING-type E3 ubiquitin transferase</fullName>
        <ecNumber evidence="3">2.3.2.27</ecNumber>
    </recommendedName>
</protein>
<dbReference type="OMA" id="NITGGHG"/>
<evidence type="ECO:0000256" key="15">
    <source>
        <dbReference type="SAM" id="SignalP"/>
    </source>
</evidence>
<evidence type="ECO:0000256" key="2">
    <source>
        <dbReference type="ARBA" id="ARBA00004141"/>
    </source>
</evidence>
<evidence type="ECO:0000256" key="9">
    <source>
        <dbReference type="ARBA" id="ARBA00022833"/>
    </source>
</evidence>
<feature type="domain" description="RING-type" evidence="16">
    <location>
        <begin position="462"/>
        <end position="502"/>
    </location>
</feature>
<comment type="catalytic activity">
    <reaction evidence="1">
        <text>S-ubiquitinyl-[E2 ubiquitin-conjugating enzyme]-L-cysteine + [acceptor protein]-L-lysine = [E2 ubiquitin-conjugating enzyme]-L-cysteine + N(6)-ubiquitinyl-[acceptor protein]-L-lysine.</text>
        <dbReference type="EC" id="2.3.2.27"/>
    </reaction>
</comment>
<keyword evidence="6" id="KW-0479">Metal-binding</keyword>
<dbReference type="OrthoDB" id="8062037at2759"/>
<keyword evidence="15" id="KW-0732">Signal</keyword>
<dbReference type="PANTHER" id="PTHR45977:SF4">
    <property type="entry name" value="RING-TYPE DOMAIN-CONTAINING PROTEIN"/>
    <property type="match status" value="1"/>
</dbReference>
<dbReference type="PROSITE" id="PS00022">
    <property type="entry name" value="EGF_1"/>
    <property type="match status" value="1"/>
</dbReference>
<evidence type="ECO:0000256" key="11">
    <source>
        <dbReference type="ARBA" id="ARBA00023136"/>
    </source>
</evidence>
<comment type="subcellular location">
    <subcellularLocation>
        <location evidence="2">Membrane</location>
        <topology evidence="2">Multi-pass membrane protein</topology>
    </subcellularLocation>
</comment>
<dbReference type="Pfam" id="PF13639">
    <property type="entry name" value="zf-RING_2"/>
    <property type="match status" value="1"/>
</dbReference>
<reference evidence="17" key="1">
    <citation type="submission" date="2021-01" db="EMBL/GenBank/DDBJ databases">
        <authorList>
            <consortium name="Genoscope - CEA"/>
            <person name="William W."/>
        </authorList>
    </citation>
    <scope>NUCLEOTIDE SEQUENCE</scope>
</reference>
<keyword evidence="11 14" id="KW-0472">Membrane</keyword>
<keyword evidence="5 14" id="KW-0812">Transmembrane</keyword>
<dbReference type="Proteomes" id="UP000683925">
    <property type="component" value="Unassembled WGS sequence"/>
</dbReference>
<evidence type="ECO:0000256" key="6">
    <source>
        <dbReference type="ARBA" id="ARBA00022723"/>
    </source>
</evidence>
<evidence type="ECO:0000256" key="3">
    <source>
        <dbReference type="ARBA" id="ARBA00012483"/>
    </source>
</evidence>
<keyword evidence="9" id="KW-0862">Zinc</keyword>
<dbReference type="GO" id="GO:0006511">
    <property type="term" value="P:ubiquitin-dependent protein catabolic process"/>
    <property type="evidence" value="ECO:0007669"/>
    <property type="project" value="TreeGrafter"/>
</dbReference>
<dbReference type="AlphaFoldDB" id="A0A8S1TJM5"/>
<evidence type="ECO:0000256" key="8">
    <source>
        <dbReference type="ARBA" id="ARBA00022786"/>
    </source>
</evidence>
<evidence type="ECO:0000313" key="18">
    <source>
        <dbReference type="Proteomes" id="UP000683925"/>
    </source>
</evidence>
<evidence type="ECO:0000256" key="7">
    <source>
        <dbReference type="ARBA" id="ARBA00022771"/>
    </source>
</evidence>
<evidence type="ECO:0000313" key="17">
    <source>
        <dbReference type="EMBL" id="CAD8152038.1"/>
    </source>
</evidence>
<feature type="region of interest" description="Disordered" evidence="13">
    <location>
        <begin position="407"/>
        <end position="426"/>
    </location>
</feature>
<feature type="chain" id="PRO_5035753677" description="RING-type E3 ubiquitin transferase" evidence="15">
    <location>
        <begin position="17"/>
        <end position="511"/>
    </location>
</feature>
<dbReference type="SMART" id="SM01197">
    <property type="entry name" value="FANCL_C"/>
    <property type="match status" value="1"/>
</dbReference>
<dbReference type="GO" id="GO:0061630">
    <property type="term" value="F:ubiquitin protein ligase activity"/>
    <property type="evidence" value="ECO:0007669"/>
    <property type="project" value="UniProtKB-EC"/>
</dbReference>
<keyword evidence="18" id="KW-1185">Reference proteome</keyword>
<keyword evidence="8" id="KW-0833">Ubl conjugation pathway</keyword>
<organism evidence="17 18">
    <name type="scientific">Paramecium octaurelia</name>
    <dbReference type="NCBI Taxonomy" id="43137"/>
    <lineage>
        <taxon>Eukaryota</taxon>
        <taxon>Sar</taxon>
        <taxon>Alveolata</taxon>
        <taxon>Ciliophora</taxon>
        <taxon>Intramacronucleata</taxon>
        <taxon>Oligohymenophorea</taxon>
        <taxon>Peniculida</taxon>
        <taxon>Parameciidae</taxon>
        <taxon>Paramecium</taxon>
    </lineage>
</organism>
<evidence type="ECO:0000256" key="13">
    <source>
        <dbReference type="SAM" id="MobiDB-lite"/>
    </source>
</evidence>
<evidence type="ECO:0000256" key="4">
    <source>
        <dbReference type="ARBA" id="ARBA00022679"/>
    </source>
</evidence>
<dbReference type="EMBL" id="CAJJDP010000026">
    <property type="protein sequence ID" value="CAD8152038.1"/>
    <property type="molecule type" value="Genomic_DNA"/>
</dbReference>
<dbReference type="GO" id="GO:0016567">
    <property type="term" value="P:protein ubiquitination"/>
    <property type="evidence" value="ECO:0007669"/>
    <property type="project" value="TreeGrafter"/>
</dbReference>
<gene>
    <name evidence="17" type="ORF">POCTA_138.1.T0260048</name>
</gene>
<evidence type="ECO:0000256" key="12">
    <source>
        <dbReference type="PROSITE-ProRule" id="PRU00175"/>
    </source>
</evidence>
<dbReference type="GO" id="GO:0008270">
    <property type="term" value="F:zinc ion binding"/>
    <property type="evidence" value="ECO:0007669"/>
    <property type="project" value="UniProtKB-KW"/>
</dbReference>
<dbReference type="InterPro" id="IPR001841">
    <property type="entry name" value="Znf_RING"/>
</dbReference>
<evidence type="ECO:0000256" key="14">
    <source>
        <dbReference type="SAM" id="Phobius"/>
    </source>
</evidence>
<dbReference type="SMART" id="SM00184">
    <property type="entry name" value="RING"/>
    <property type="match status" value="1"/>
</dbReference>
<dbReference type="InterPro" id="IPR000742">
    <property type="entry name" value="EGF"/>
</dbReference>
<dbReference type="EC" id="2.3.2.27" evidence="3"/>
<feature type="signal peptide" evidence="15">
    <location>
        <begin position="1"/>
        <end position="16"/>
    </location>
</feature>
<feature type="compositionally biased region" description="Low complexity" evidence="13">
    <location>
        <begin position="408"/>
        <end position="426"/>
    </location>
</feature>